<evidence type="ECO:0000313" key="1">
    <source>
        <dbReference type="EMBL" id="GAG12526.1"/>
    </source>
</evidence>
<organism evidence="1">
    <name type="scientific">marine sediment metagenome</name>
    <dbReference type="NCBI Taxonomy" id="412755"/>
    <lineage>
        <taxon>unclassified sequences</taxon>
        <taxon>metagenomes</taxon>
        <taxon>ecological metagenomes</taxon>
    </lineage>
</organism>
<reference evidence="1" key="1">
    <citation type="journal article" date="2014" name="Front. Microbiol.">
        <title>High frequency of phylogenetically diverse reductive dehalogenase-homologous genes in deep subseafloor sedimentary metagenomes.</title>
        <authorList>
            <person name="Kawai M."/>
            <person name="Futagami T."/>
            <person name="Toyoda A."/>
            <person name="Takaki Y."/>
            <person name="Nishi S."/>
            <person name="Hori S."/>
            <person name="Arai W."/>
            <person name="Tsubouchi T."/>
            <person name="Morono Y."/>
            <person name="Uchiyama I."/>
            <person name="Ito T."/>
            <person name="Fujiyama A."/>
            <person name="Inagaki F."/>
            <person name="Takami H."/>
        </authorList>
    </citation>
    <scope>NUCLEOTIDE SEQUENCE</scope>
    <source>
        <strain evidence="1">Expedition CK06-06</strain>
    </source>
</reference>
<dbReference type="EMBL" id="BARS01024862">
    <property type="protein sequence ID" value="GAG12526.1"/>
    <property type="molecule type" value="Genomic_DNA"/>
</dbReference>
<dbReference type="InterPro" id="IPR006944">
    <property type="entry name" value="Phage/GTA_portal"/>
</dbReference>
<protein>
    <recommendedName>
        <fullName evidence="2">Phage portal protein</fullName>
    </recommendedName>
</protein>
<comment type="caution">
    <text evidence="1">The sequence shown here is derived from an EMBL/GenBank/DDBJ whole genome shotgun (WGS) entry which is preliminary data.</text>
</comment>
<sequence length="268" mass="29982">PTALILIHPRDVWTFISYPQGGREFSVSDRTAFGPLFGATAKWHFVTAANGETFILPDSDVIHVKGLQHDGITGIPLWSVGRNIIGGGLAAEAHVNRTMKNNGVPGLILEAPVGVLTDKDKANEFLTKFREMHEGSENASRTALLRYGVKANQLSQSGRDGQLIENRKFSRDDAFLLTGDMAFYDGGSAYSNQQDRDDAFKDVTMARWRTKWESESNIKLLTPQQRMAGYVIDFDESGILRGSLRHRLEAYEIARRIGYYSQEEIRTL</sequence>
<evidence type="ECO:0008006" key="2">
    <source>
        <dbReference type="Google" id="ProtNLM"/>
    </source>
</evidence>
<feature type="non-terminal residue" evidence="1">
    <location>
        <position position="268"/>
    </location>
</feature>
<proteinExistence type="predicted"/>
<accession>X0WIL8</accession>
<gene>
    <name evidence="1" type="ORF">S01H1_39404</name>
</gene>
<name>X0WIL8_9ZZZZ</name>
<feature type="non-terminal residue" evidence="1">
    <location>
        <position position="1"/>
    </location>
</feature>
<dbReference type="AlphaFoldDB" id="X0WIL8"/>
<dbReference type="Pfam" id="PF04860">
    <property type="entry name" value="Phage_portal"/>
    <property type="match status" value="1"/>
</dbReference>